<dbReference type="Proteomes" id="UP000233837">
    <property type="component" value="Unassembled WGS sequence"/>
</dbReference>
<keyword evidence="2 6" id="KW-0812">Transmembrane</keyword>
<dbReference type="InterPro" id="IPR045064">
    <property type="entry name" value="Reticulon-like"/>
</dbReference>
<keyword evidence="4 6" id="KW-1133">Transmembrane helix</keyword>
<evidence type="ECO:0000313" key="8">
    <source>
        <dbReference type="EMBL" id="PKU67056.1"/>
    </source>
</evidence>
<feature type="transmembrane region" description="Helical" evidence="6">
    <location>
        <begin position="20"/>
        <end position="36"/>
    </location>
</feature>
<dbReference type="Pfam" id="PF02453">
    <property type="entry name" value="Reticulon"/>
    <property type="match status" value="1"/>
</dbReference>
<dbReference type="GO" id="GO:0005789">
    <property type="term" value="C:endoplasmic reticulum membrane"/>
    <property type="evidence" value="ECO:0007669"/>
    <property type="project" value="UniProtKB-SubCell"/>
</dbReference>
<evidence type="ECO:0000256" key="3">
    <source>
        <dbReference type="ARBA" id="ARBA00022824"/>
    </source>
</evidence>
<organism evidence="8 9">
    <name type="scientific">Dendrobium catenatum</name>
    <dbReference type="NCBI Taxonomy" id="906689"/>
    <lineage>
        <taxon>Eukaryota</taxon>
        <taxon>Viridiplantae</taxon>
        <taxon>Streptophyta</taxon>
        <taxon>Embryophyta</taxon>
        <taxon>Tracheophyta</taxon>
        <taxon>Spermatophyta</taxon>
        <taxon>Magnoliopsida</taxon>
        <taxon>Liliopsida</taxon>
        <taxon>Asparagales</taxon>
        <taxon>Orchidaceae</taxon>
        <taxon>Epidendroideae</taxon>
        <taxon>Malaxideae</taxon>
        <taxon>Dendrobiinae</taxon>
        <taxon>Dendrobium</taxon>
    </lineage>
</organism>
<reference evidence="8 9" key="2">
    <citation type="journal article" date="2017" name="Nature">
        <title>The Apostasia genome and the evolution of orchids.</title>
        <authorList>
            <person name="Zhang G.Q."/>
            <person name="Liu K.W."/>
            <person name="Li Z."/>
            <person name="Lohaus R."/>
            <person name="Hsiao Y.Y."/>
            <person name="Niu S.C."/>
            <person name="Wang J.Y."/>
            <person name="Lin Y.C."/>
            <person name="Xu Q."/>
            <person name="Chen L.J."/>
            <person name="Yoshida K."/>
            <person name="Fujiwara S."/>
            <person name="Wang Z.W."/>
            <person name="Zhang Y.Q."/>
            <person name="Mitsuda N."/>
            <person name="Wang M."/>
            <person name="Liu G.H."/>
            <person name="Pecoraro L."/>
            <person name="Huang H.X."/>
            <person name="Xiao X.J."/>
            <person name="Lin M."/>
            <person name="Wu X.Y."/>
            <person name="Wu W.L."/>
            <person name="Chen Y.Y."/>
            <person name="Chang S.B."/>
            <person name="Sakamoto S."/>
            <person name="Ohme-Takagi M."/>
            <person name="Yagi M."/>
            <person name="Zeng S.J."/>
            <person name="Shen C.Y."/>
            <person name="Yeh C.M."/>
            <person name="Luo Y.B."/>
            <person name="Tsai W.C."/>
            <person name="Van de Peer Y."/>
            <person name="Liu Z.J."/>
        </authorList>
    </citation>
    <scope>NUCLEOTIDE SEQUENCE [LARGE SCALE GENOMIC DNA]</scope>
    <source>
        <tissue evidence="8">The whole plant</tissue>
    </source>
</reference>
<evidence type="ECO:0000313" key="9">
    <source>
        <dbReference type="Proteomes" id="UP000233837"/>
    </source>
</evidence>
<dbReference type="EMBL" id="KZ503221">
    <property type="protein sequence ID" value="PKU67056.1"/>
    <property type="molecule type" value="Genomic_DNA"/>
</dbReference>
<dbReference type="AlphaFoldDB" id="A0A2I0VUG3"/>
<keyword evidence="3 6" id="KW-0256">Endoplasmic reticulum</keyword>
<evidence type="ECO:0000259" key="7">
    <source>
        <dbReference type="PROSITE" id="PS50845"/>
    </source>
</evidence>
<dbReference type="PANTHER" id="PTHR10994:SF190">
    <property type="entry name" value="RETICULON-LIKE PROTEIN"/>
    <property type="match status" value="1"/>
</dbReference>
<reference evidence="8 9" key="1">
    <citation type="journal article" date="2016" name="Sci. Rep.">
        <title>The Dendrobium catenatum Lindl. genome sequence provides insights into polysaccharide synthase, floral development and adaptive evolution.</title>
        <authorList>
            <person name="Zhang G.Q."/>
            <person name="Xu Q."/>
            <person name="Bian C."/>
            <person name="Tsai W.C."/>
            <person name="Yeh C.M."/>
            <person name="Liu K.W."/>
            <person name="Yoshida K."/>
            <person name="Zhang L.S."/>
            <person name="Chang S.B."/>
            <person name="Chen F."/>
            <person name="Shi Y."/>
            <person name="Su Y.Y."/>
            <person name="Zhang Y.Q."/>
            <person name="Chen L.J."/>
            <person name="Yin Y."/>
            <person name="Lin M."/>
            <person name="Huang H."/>
            <person name="Deng H."/>
            <person name="Wang Z.W."/>
            <person name="Zhu S.L."/>
            <person name="Zhao X."/>
            <person name="Deng C."/>
            <person name="Niu S.C."/>
            <person name="Huang J."/>
            <person name="Wang M."/>
            <person name="Liu G.H."/>
            <person name="Yang H.J."/>
            <person name="Xiao X.J."/>
            <person name="Hsiao Y.Y."/>
            <person name="Wu W.L."/>
            <person name="Chen Y.Y."/>
            <person name="Mitsuda N."/>
            <person name="Ohme-Takagi M."/>
            <person name="Luo Y.B."/>
            <person name="Van de Peer Y."/>
            <person name="Liu Z.J."/>
        </authorList>
    </citation>
    <scope>NUCLEOTIDE SEQUENCE [LARGE SCALE GENOMIC DNA]</scope>
    <source>
        <tissue evidence="8">The whole plant</tissue>
    </source>
</reference>
<dbReference type="PROSITE" id="PS50845">
    <property type="entry name" value="RETICULON"/>
    <property type="match status" value="1"/>
</dbReference>
<sequence>MKSFLGYFSEVNLFLWTDKKASAAVFAAATAIWVLFELMEYHLVSLVCHFLMLTLAILFVWSYVTTFMNKSPPNISKVRIPEDLAVNIANSLRVQINRLLDALEEIALGRDLKKVLSVIAGLWVVSMIGSCCSFLTMFYLAFVLVHAMPLVYEKYENEIDSFGEKAMEEIKKQFVEFGDKFLSKIPRDPLKDKDN</sequence>
<evidence type="ECO:0000256" key="5">
    <source>
        <dbReference type="ARBA" id="ARBA00023136"/>
    </source>
</evidence>
<feature type="transmembrane region" description="Helical" evidence="6">
    <location>
        <begin position="43"/>
        <end position="64"/>
    </location>
</feature>
<protein>
    <recommendedName>
        <fullName evidence="6">Reticulon-like protein</fullName>
    </recommendedName>
</protein>
<comment type="subcellular location">
    <subcellularLocation>
        <location evidence="1 6">Endoplasmic reticulum membrane</location>
        <topology evidence="1 6">Multi-pass membrane protein</topology>
    </subcellularLocation>
</comment>
<dbReference type="InterPro" id="IPR003388">
    <property type="entry name" value="Reticulon"/>
</dbReference>
<gene>
    <name evidence="8" type="primary">RTNLB2</name>
    <name evidence="8" type="ORF">MA16_Dca008845</name>
</gene>
<feature type="transmembrane region" description="Helical" evidence="6">
    <location>
        <begin position="118"/>
        <end position="145"/>
    </location>
</feature>
<keyword evidence="9" id="KW-1185">Reference proteome</keyword>
<dbReference type="PANTHER" id="PTHR10994">
    <property type="entry name" value="RETICULON"/>
    <property type="match status" value="1"/>
</dbReference>
<feature type="domain" description="Reticulon" evidence="7">
    <location>
        <begin position="10"/>
        <end position="195"/>
    </location>
</feature>
<accession>A0A2I0VUG3</accession>
<keyword evidence="5 6" id="KW-0472">Membrane</keyword>
<evidence type="ECO:0000256" key="6">
    <source>
        <dbReference type="RuleBase" id="RU363132"/>
    </source>
</evidence>
<proteinExistence type="predicted"/>
<evidence type="ECO:0000256" key="2">
    <source>
        <dbReference type="ARBA" id="ARBA00022692"/>
    </source>
</evidence>
<evidence type="ECO:0000256" key="4">
    <source>
        <dbReference type="ARBA" id="ARBA00022989"/>
    </source>
</evidence>
<name>A0A2I0VUG3_9ASPA</name>
<evidence type="ECO:0000256" key="1">
    <source>
        <dbReference type="ARBA" id="ARBA00004477"/>
    </source>
</evidence>
<dbReference type="GO" id="GO:0009617">
    <property type="term" value="P:response to bacterium"/>
    <property type="evidence" value="ECO:0007669"/>
    <property type="project" value="InterPro"/>
</dbReference>